<evidence type="ECO:0000313" key="2">
    <source>
        <dbReference type="EMBL" id="TDZ82085.1"/>
    </source>
</evidence>
<sequence length="50" mass="5825">MRHLLNGVFPLDRNRLTREWFHSGRAVYEVTVQGSAGGRVTTYGETWDMR</sequence>
<dbReference type="InterPro" id="IPR036435">
    <property type="entry name" value="Leukocidin/porin_MspA_sf"/>
</dbReference>
<dbReference type="Proteomes" id="UP000295117">
    <property type="component" value="Unassembled WGS sequence"/>
</dbReference>
<dbReference type="Pfam" id="PF09203">
    <property type="entry name" value="MspA"/>
    <property type="match status" value="1"/>
</dbReference>
<dbReference type="AlphaFoldDB" id="A0A4R8S0B9"/>
<dbReference type="InterPro" id="IPR015286">
    <property type="entry name" value="Porin_fam_mycobact-type"/>
</dbReference>
<organism evidence="2 3">
    <name type="scientific">Mycobacteroides salmoniphilum</name>
    <dbReference type="NCBI Taxonomy" id="404941"/>
    <lineage>
        <taxon>Bacteria</taxon>
        <taxon>Bacillati</taxon>
        <taxon>Actinomycetota</taxon>
        <taxon>Actinomycetes</taxon>
        <taxon>Mycobacteriales</taxon>
        <taxon>Mycobacteriaceae</taxon>
        <taxon>Mycobacteroides</taxon>
    </lineage>
</organism>
<dbReference type="Gene3D" id="2.60.40.1650">
    <property type="entry name" value="Porin MspA (Ig-like beta-sandwich domain)"/>
    <property type="match status" value="1"/>
</dbReference>
<protein>
    <submittedName>
        <fullName evidence="2">Porin MspD</fullName>
    </submittedName>
</protein>
<comment type="caution">
    <text evidence="2">The sequence shown here is derived from an EMBL/GenBank/DDBJ whole genome shotgun (WGS) entry which is preliminary data.</text>
</comment>
<gene>
    <name evidence="2" type="primary">mspD</name>
    <name evidence="2" type="ORF">DE4585_02614</name>
</gene>
<proteinExistence type="predicted"/>
<reference evidence="2 3" key="1">
    <citation type="journal article" date="2019" name="Sci. Rep.">
        <title>Extended insight into the Mycobacterium chelonae-abscessus complex through whole genome sequencing of Mycobacterium salmoniphilum outbreak and Mycobacterium salmoniphilum-like strains.</title>
        <authorList>
            <person name="Behra P.R.K."/>
            <person name="Das S."/>
            <person name="Pettersson B.M.F."/>
            <person name="Shirreff L."/>
            <person name="DuCote T."/>
            <person name="Jacobsson K.G."/>
            <person name="Ennis D.G."/>
            <person name="Kirsebom L.A."/>
        </authorList>
    </citation>
    <scope>NUCLEOTIDE SEQUENCE [LARGE SCALE GENOMIC DNA]</scope>
    <source>
        <strain evidence="2 3">DE 4585</strain>
    </source>
</reference>
<accession>A0A4R8S0B9</accession>
<keyword evidence="1" id="KW-0732">Signal</keyword>
<evidence type="ECO:0000313" key="3">
    <source>
        <dbReference type="Proteomes" id="UP000295117"/>
    </source>
</evidence>
<dbReference type="EMBL" id="PECH01000007">
    <property type="protein sequence ID" value="TDZ82085.1"/>
    <property type="molecule type" value="Genomic_DNA"/>
</dbReference>
<name>A0A4R8S0B9_9MYCO</name>
<dbReference type="SUPFAM" id="SSF56959">
    <property type="entry name" value="Leukocidin-like"/>
    <property type="match status" value="1"/>
</dbReference>
<evidence type="ECO:0000256" key="1">
    <source>
        <dbReference type="ARBA" id="ARBA00022729"/>
    </source>
</evidence>